<dbReference type="Proteomes" id="UP000266649">
    <property type="component" value="Unassembled WGS sequence"/>
</dbReference>
<comment type="caution">
    <text evidence="14">The sequence shown here is derived from an EMBL/GenBank/DDBJ whole genome shotgun (WGS) entry which is preliminary data.</text>
</comment>
<evidence type="ECO:0000256" key="11">
    <source>
        <dbReference type="ARBA" id="ARBA00044501"/>
    </source>
</evidence>
<protein>
    <recommendedName>
        <fullName evidence="13">Heme A synthase</fullName>
        <shortName evidence="13">HAS</shortName>
        <ecNumber evidence="13">1.17.99.9</ecNumber>
    </recommendedName>
    <alternativeName>
        <fullName evidence="13">Cytochrome aa3-controlling protein</fullName>
    </alternativeName>
</protein>
<keyword evidence="10 13" id="KW-0472">Membrane</keyword>
<feature type="transmembrane region" description="Helical" evidence="13">
    <location>
        <begin position="321"/>
        <end position="345"/>
    </location>
</feature>
<dbReference type="InterPro" id="IPR054616">
    <property type="entry name" value="HemA_synt_rhodobact"/>
</dbReference>
<feature type="binding site" description="axial binding residue" evidence="13">
    <location>
        <position position="293"/>
    </location>
    <ligand>
        <name>heme</name>
        <dbReference type="ChEBI" id="CHEBI:30413"/>
    </ligand>
    <ligandPart>
        <name>Fe</name>
        <dbReference type="ChEBI" id="CHEBI:18248"/>
    </ligandPart>
</feature>
<keyword evidence="7 13" id="KW-0560">Oxidoreductase</keyword>
<feature type="binding site" description="axial binding residue" evidence="13">
    <location>
        <position position="353"/>
    </location>
    <ligand>
        <name>heme</name>
        <dbReference type="ChEBI" id="CHEBI:30413"/>
    </ligand>
    <ligandPart>
        <name>Fe</name>
        <dbReference type="ChEBI" id="CHEBI:18248"/>
    </ligandPart>
</feature>
<dbReference type="GO" id="GO:0046872">
    <property type="term" value="F:metal ion binding"/>
    <property type="evidence" value="ECO:0007669"/>
    <property type="project" value="UniProtKB-KW"/>
</dbReference>
<evidence type="ECO:0000256" key="3">
    <source>
        <dbReference type="ARBA" id="ARBA00022475"/>
    </source>
</evidence>
<feature type="transmembrane region" description="Helical" evidence="13">
    <location>
        <begin position="182"/>
        <end position="205"/>
    </location>
</feature>
<feature type="transmembrane region" description="Helical" evidence="13">
    <location>
        <begin position="225"/>
        <end position="249"/>
    </location>
</feature>
<dbReference type="HAMAP" id="MF_01665">
    <property type="entry name" value="HemeA_synth_type2"/>
    <property type="match status" value="1"/>
</dbReference>
<evidence type="ECO:0000256" key="2">
    <source>
        <dbReference type="ARBA" id="ARBA00004141"/>
    </source>
</evidence>
<gene>
    <name evidence="13" type="primary">ctaA</name>
    <name evidence="14" type="ORF">D2N39_05275</name>
</gene>
<comment type="catalytic activity">
    <reaction evidence="12">
        <text>Fe(II)-heme o + 2 A + H2O = Fe(II)-heme a + 2 AH2</text>
        <dbReference type="Rhea" id="RHEA:63388"/>
        <dbReference type="ChEBI" id="CHEBI:13193"/>
        <dbReference type="ChEBI" id="CHEBI:15377"/>
        <dbReference type="ChEBI" id="CHEBI:17499"/>
        <dbReference type="ChEBI" id="CHEBI:60530"/>
        <dbReference type="ChEBI" id="CHEBI:61715"/>
        <dbReference type="EC" id="1.17.99.9"/>
    </reaction>
    <physiologicalReaction direction="left-to-right" evidence="12">
        <dbReference type="Rhea" id="RHEA:63389"/>
    </physiologicalReaction>
</comment>
<keyword evidence="3 13" id="KW-1003">Cell membrane</keyword>
<dbReference type="EC" id="1.17.99.9" evidence="13"/>
<dbReference type="UniPathway" id="UPA00269">
    <property type="reaction ID" value="UER00713"/>
</dbReference>
<name>A0A398BR17_9RHOB</name>
<keyword evidence="4 13" id="KW-0812">Transmembrane</keyword>
<evidence type="ECO:0000256" key="5">
    <source>
        <dbReference type="ARBA" id="ARBA00022723"/>
    </source>
</evidence>
<dbReference type="Pfam" id="PF02628">
    <property type="entry name" value="COX15-CtaA"/>
    <property type="match status" value="1"/>
</dbReference>
<keyword evidence="5 13" id="KW-0479">Metal-binding</keyword>
<evidence type="ECO:0000313" key="14">
    <source>
        <dbReference type="EMBL" id="RID93065.1"/>
    </source>
</evidence>
<feature type="transmembrane region" description="Helical" evidence="13">
    <location>
        <begin position="152"/>
        <end position="170"/>
    </location>
</feature>
<keyword evidence="9 13" id="KW-0350">Heme biosynthesis</keyword>
<dbReference type="EMBL" id="QXXQ01000002">
    <property type="protein sequence ID" value="RID93065.1"/>
    <property type="molecule type" value="Genomic_DNA"/>
</dbReference>
<accession>A0A398BR17</accession>
<dbReference type="InterPro" id="IPR023754">
    <property type="entry name" value="HemeA_Synthase_type2"/>
</dbReference>
<comment type="cofactor">
    <cofactor evidence="1 13">
        <name>heme b</name>
        <dbReference type="ChEBI" id="CHEBI:60344"/>
    </cofactor>
</comment>
<comment type="subcellular location">
    <subcellularLocation>
        <location evidence="13">Cell membrane</location>
        <topology evidence="13">Multi-pass membrane protein</topology>
    </subcellularLocation>
    <subcellularLocation>
        <location evidence="2">Membrane</location>
        <topology evidence="2">Multi-pass membrane protein</topology>
    </subcellularLocation>
</comment>
<evidence type="ECO:0000256" key="4">
    <source>
        <dbReference type="ARBA" id="ARBA00022692"/>
    </source>
</evidence>
<keyword evidence="6 13" id="KW-1133">Transmembrane helix</keyword>
<dbReference type="RefSeq" id="WP_119133716.1">
    <property type="nucleotide sequence ID" value="NZ_QXXQ01000002.1"/>
</dbReference>
<evidence type="ECO:0000256" key="13">
    <source>
        <dbReference type="HAMAP-Rule" id="MF_01665"/>
    </source>
</evidence>
<organism evidence="14 15">
    <name type="scientific">Gemmobacter lutimaris</name>
    <dbReference type="NCBI Taxonomy" id="2306023"/>
    <lineage>
        <taxon>Bacteria</taxon>
        <taxon>Pseudomonadati</taxon>
        <taxon>Pseudomonadota</taxon>
        <taxon>Alphaproteobacteria</taxon>
        <taxon>Rhodobacterales</taxon>
        <taxon>Paracoccaceae</taxon>
        <taxon>Gemmobacter</taxon>
    </lineage>
</organism>
<evidence type="ECO:0000256" key="1">
    <source>
        <dbReference type="ARBA" id="ARBA00001970"/>
    </source>
</evidence>
<evidence type="ECO:0000256" key="6">
    <source>
        <dbReference type="ARBA" id="ARBA00022989"/>
    </source>
</evidence>
<feature type="transmembrane region" description="Helical" evidence="13">
    <location>
        <begin position="37"/>
        <end position="57"/>
    </location>
</feature>
<comment type="pathway">
    <text evidence="11 13">Porphyrin-containing compound metabolism; heme A biosynthesis; heme A from heme O: step 1/1.</text>
</comment>
<evidence type="ECO:0000256" key="8">
    <source>
        <dbReference type="ARBA" id="ARBA00023004"/>
    </source>
</evidence>
<evidence type="ECO:0000256" key="7">
    <source>
        <dbReference type="ARBA" id="ARBA00023002"/>
    </source>
</evidence>
<dbReference type="PANTHER" id="PTHR23289:SF2">
    <property type="entry name" value="CYTOCHROME C OXIDASE ASSEMBLY PROTEIN COX15 HOMOLOG"/>
    <property type="match status" value="1"/>
</dbReference>
<keyword evidence="8 13" id="KW-0408">Iron</keyword>
<comment type="function">
    <text evidence="13">Catalyzes the conversion of heme O to heme A by two successive hydroxylations of the methyl group at C8. The first hydroxylation forms heme I, the second hydroxylation results in an unstable dihydroxymethyl group, which spontaneously dehydrates, resulting in the formyl group of heme A.</text>
</comment>
<feature type="transmembrane region" description="Helical" evidence="13">
    <location>
        <begin position="351"/>
        <end position="371"/>
    </location>
</feature>
<keyword evidence="15" id="KW-1185">Reference proteome</keyword>
<evidence type="ECO:0000256" key="10">
    <source>
        <dbReference type="ARBA" id="ARBA00023136"/>
    </source>
</evidence>
<reference evidence="14 15" key="1">
    <citation type="submission" date="2018-09" db="EMBL/GenBank/DDBJ databases">
        <title>Gemmobacter lutimaris sp. nov., a marine bacterium isolated from tidal flat.</title>
        <authorList>
            <person name="Lee D.W."/>
            <person name="Yoo Y."/>
            <person name="Kim J.-J."/>
            <person name="Kim B.S."/>
        </authorList>
    </citation>
    <scope>NUCLEOTIDE SEQUENCE [LARGE SCALE GENOMIC DNA]</scope>
    <source>
        <strain evidence="14 15">YJ-T1-11</strain>
    </source>
</reference>
<evidence type="ECO:0000256" key="12">
    <source>
        <dbReference type="ARBA" id="ARBA00048044"/>
    </source>
</evidence>
<dbReference type="OrthoDB" id="9793156at2"/>
<dbReference type="NCBIfam" id="NF045570">
    <property type="entry name" value="HemSynCtaAAlphapr"/>
    <property type="match status" value="1"/>
</dbReference>
<proteinExistence type="inferred from homology"/>
<dbReference type="AlphaFoldDB" id="A0A398BR17"/>
<dbReference type="GO" id="GO:0120547">
    <property type="term" value="F:heme A synthase activity"/>
    <property type="evidence" value="ECO:0007669"/>
    <property type="project" value="UniProtKB-EC"/>
</dbReference>
<dbReference type="GO" id="GO:0006784">
    <property type="term" value="P:heme A biosynthetic process"/>
    <property type="evidence" value="ECO:0007669"/>
    <property type="project" value="UniProtKB-UniRule"/>
</dbReference>
<dbReference type="InterPro" id="IPR003780">
    <property type="entry name" value="COX15/CtaA_fam"/>
</dbReference>
<evidence type="ECO:0000256" key="9">
    <source>
        <dbReference type="ARBA" id="ARBA00023133"/>
    </source>
</evidence>
<dbReference type="GO" id="GO:0005886">
    <property type="term" value="C:plasma membrane"/>
    <property type="evidence" value="ECO:0007669"/>
    <property type="project" value="UniProtKB-SubCell"/>
</dbReference>
<comment type="subunit">
    <text evidence="13">Interacts with CtaB.</text>
</comment>
<comment type="similarity">
    <text evidence="13">Belongs to the COX15/CtaA family. Type 2 subfamily.</text>
</comment>
<feature type="transmembrane region" description="Helical" evidence="13">
    <location>
        <begin position="123"/>
        <end position="140"/>
    </location>
</feature>
<evidence type="ECO:0000313" key="15">
    <source>
        <dbReference type="Proteomes" id="UP000266649"/>
    </source>
</evidence>
<sequence>MAQKRSIFEEVGSDTKAAPAAQPGLIDRGHGGARGAIRLWLVLIFLLVAAMIIVGGLTRLTDSGLSITEWKPIHGAIPPLSDSDWAEEFAKYQQSPEYKLQNSGMDLAAFKTIFWWEWGHRQLGRVIGLVWALGFAGFLAARKIPAGWTGRLLGLGALGGLQGAIGWWMVSSGLQGEMVDVASYRLATHLGIAFVILGLIAWYVLLLGRTEAQLLQARRGREARLFGLSTGLMHFAFLQILLGALVAGIDAGRAFPTWPDMNGQFFPADAFYVPGRPLWAAFFENPGLVQFNHRIAGYLLFAFGIVAFLKGRKSAYGVTRTAFLAVLCVMILQVTLGIVTALTAAHLHVAITHQIGAILLWVLIIRARYFSQYPVAGSIRKGTQ</sequence>
<feature type="transmembrane region" description="Helical" evidence="13">
    <location>
        <begin position="291"/>
        <end position="309"/>
    </location>
</feature>
<dbReference type="PANTHER" id="PTHR23289">
    <property type="entry name" value="CYTOCHROME C OXIDASE ASSEMBLY PROTEIN COX15"/>
    <property type="match status" value="1"/>
</dbReference>